<evidence type="ECO:0000256" key="4">
    <source>
        <dbReference type="PIRSR" id="PIRSR001112-1"/>
    </source>
</evidence>
<dbReference type="PANTHER" id="PTHR21661:SF35">
    <property type="entry name" value="EPOXIDE HYDROLASE"/>
    <property type="match status" value="1"/>
</dbReference>
<accession>A0A2T0QXP0</accession>
<dbReference type="PIRSF" id="PIRSF001112">
    <property type="entry name" value="Epoxide_hydrolase"/>
    <property type="match status" value="1"/>
</dbReference>
<dbReference type="EMBL" id="PVZF01000016">
    <property type="protein sequence ID" value="PRY10561.1"/>
    <property type="molecule type" value="Genomic_DNA"/>
</dbReference>
<feature type="domain" description="Epoxide hydrolase N-terminal" evidence="5">
    <location>
        <begin position="14"/>
        <end position="118"/>
    </location>
</feature>
<evidence type="ECO:0000313" key="7">
    <source>
        <dbReference type="Proteomes" id="UP000238083"/>
    </source>
</evidence>
<name>A0A2T0QXP0_9ACTN</name>
<sequence length="395" mass="43118">MTRTTSPTTDPTAVRPFTVDVPDSEVEDLRRRLRNTRWPDPETVPDWSQGVRSQNLRALVDHWAREYDWRRFETDLNRLPQFLTTLDGLDVHFLHVRSTNPDAMPLLITHGWPGSIVELLKLIGPLTDPAAFGGDPADSFHVVVPSLPGFGFSGKPAGTGWDAARTAAAWAELMARLGYERWAAQGGDWGAAVTTALGAQRPPGLLGIHLNTPLAVPAQVSDALSAEERYAVDGLARYTGELGGSNHLQATRPQTVGFALADSPVGQAAWIYEKFQSKTDNDGLAEDALSPDEMLDVVSLAWFTNSAASSARTYWENRTSSFAGPGLTLPVAVTVFPRDVPRLPRSWIEKTYPNLVHYGEADRGGHFAAFEQPEILAAEIRTGLRSLRTALSAES</sequence>
<dbReference type="GO" id="GO:0004301">
    <property type="term" value="F:epoxide hydrolase activity"/>
    <property type="evidence" value="ECO:0007669"/>
    <property type="project" value="TreeGrafter"/>
</dbReference>
<keyword evidence="7" id="KW-1185">Reference proteome</keyword>
<dbReference type="PANTHER" id="PTHR21661">
    <property type="entry name" value="EPOXIDE HYDROLASE 1-RELATED"/>
    <property type="match status" value="1"/>
</dbReference>
<evidence type="ECO:0000256" key="1">
    <source>
        <dbReference type="ARBA" id="ARBA00010088"/>
    </source>
</evidence>
<evidence type="ECO:0000256" key="2">
    <source>
        <dbReference type="ARBA" id="ARBA00022797"/>
    </source>
</evidence>
<comment type="caution">
    <text evidence="6">The sequence shown here is derived from an EMBL/GenBank/DDBJ whole genome shotgun (WGS) entry which is preliminary data.</text>
</comment>
<dbReference type="Proteomes" id="UP000238083">
    <property type="component" value="Unassembled WGS sequence"/>
</dbReference>
<feature type="active site" description="Proton acceptor" evidence="4">
    <location>
        <position position="366"/>
    </location>
</feature>
<keyword evidence="2" id="KW-0058">Aromatic hydrocarbons catabolism</keyword>
<reference evidence="6 7" key="1">
    <citation type="submission" date="2018-03" db="EMBL/GenBank/DDBJ databases">
        <title>Genomic Encyclopedia of Archaeal and Bacterial Type Strains, Phase II (KMG-II): from individual species to whole genera.</title>
        <authorList>
            <person name="Goeker M."/>
        </authorList>
    </citation>
    <scope>NUCLEOTIDE SEQUENCE [LARGE SCALE GENOMIC DNA]</scope>
    <source>
        <strain evidence="6 7">DSM 19711</strain>
    </source>
</reference>
<gene>
    <name evidence="6" type="ORF">CLV37_116114</name>
</gene>
<organism evidence="6 7">
    <name type="scientific">Kineococcus rhizosphaerae</name>
    <dbReference type="NCBI Taxonomy" id="559628"/>
    <lineage>
        <taxon>Bacteria</taxon>
        <taxon>Bacillati</taxon>
        <taxon>Actinomycetota</taxon>
        <taxon>Actinomycetes</taxon>
        <taxon>Kineosporiales</taxon>
        <taxon>Kineosporiaceae</taxon>
        <taxon>Kineococcus</taxon>
    </lineage>
</organism>
<evidence type="ECO:0000313" key="6">
    <source>
        <dbReference type="EMBL" id="PRY10561.1"/>
    </source>
</evidence>
<dbReference type="SUPFAM" id="SSF53474">
    <property type="entry name" value="alpha/beta-Hydrolases"/>
    <property type="match status" value="1"/>
</dbReference>
<dbReference type="Pfam" id="PF06441">
    <property type="entry name" value="EHN"/>
    <property type="match status" value="1"/>
</dbReference>
<evidence type="ECO:0000259" key="5">
    <source>
        <dbReference type="Pfam" id="PF06441"/>
    </source>
</evidence>
<dbReference type="InterPro" id="IPR010497">
    <property type="entry name" value="Epoxide_hydro_N"/>
</dbReference>
<dbReference type="Gene3D" id="3.40.50.1820">
    <property type="entry name" value="alpha/beta hydrolase"/>
    <property type="match status" value="1"/>
</dbReference>
<keyword evidence="3" id="KW-0378">Hydrolase</keyword>
<dbReference type="InterPro" id="IPR029058">
    <property type="entry name" value="AB_hydrolase_fold"/>
</dbReference>
<dbReference type="OrthoDB" id="4654311at2"/>
<protein>
    <submittedName>
        <fullName evidence="6">Pimeloyl-ACP methyl ester carboxylesterase</fullName>
    </submittedName>
</protein>
<evidence type="ECO:0000256" key="3">
    <source>
        <dbReference type="ARBA" id="ARBA00022801"/>
    </source>
</evidence>
<dbReference type="RefSeq" id="WP_106215290.1">
    <property type="nucleotide sequence ID" value="NZ_PVZF01000016.1"/>
</dbReference>
<dbReference type="PRINTS" id="PR00412">
    <property type="entry name" value="EPOXHYDRLASE"/>
</dbReference>
<proteinExistence type="inferred from homology"/>
<dbReference type="AlphaFoldDB" id="A0A2T0QXP0"/>
<feature type="active site" description="Proton donor" evidence="4">
    <location>
        <position position="314"/>
    </location>
</feature>
<dbReference type="InterPro" id="IPR016292">
    <property type="entry name" value="Epoxide_hydrolase"/>
</dbReference>
<dbReference type="GO" id="GO:0097176">
    <property type="term" value="P:epoxide metabolic process"/>
    <property type="evidence" value="ECO:0007669"/>
    <property type="project" value="TreeGrafter"/>
</dbReference>
<feature type="active site" description="Nucleophile" evidence="4">
    <location>
        <position position="188"/>
    </location>
</feature>
<dbReference type="InterPro" id="IPR000639">
    <property type="entry name" value="Epox_hydrolase-like"/>
</dbReference>
<comment type="similarity">
    <text evidence="1">Belongs to the peptidase S33 family.</text>
</comment>